<sequence length="90" mass="10547">MKISNFTNSKGNKVANQFIINDSEFTLFQSYDSVIIKTTFEDGKRVVYLDSNYWDYSKTTGKYRNLFLGENKKATELKIKNNIYKLINLN</sequence>
<feature type="domain" description="DUF8033" evidence="1">
    <location>
        <begin position="1"/>
        <end position="76"/>
    </location>
</feature>
<gene>
    <name evidence="2" type="ORF">UFOVP1384_31</name>
</gene>
<reference evidence="2" key="1">
    <citation type="submission" date="2020-05" db="EMBL/GenBank/DDBJ databases">
        <authorList>
            <person name="Chiriac C."/>
            <person name="Salcher M."/>
            <person name="Ghai R."/>
            <person name="Kavagutti S V."/>
        </authorList>
    </citation>
    <scope>NUCLEOTIDE SEQUENCE</scope>
</reference>
<accession>A0A6J5S6J2</accession>
<name>A0A6J5S6J2_9CAUD</name>
<evidence type="ECO:0000259" key="1">
    <source>
        <dbReference type="Pfam" id="PF26096"/>
    </source>
</evidence>
<dbReference type="EMBL" id="LR797341">
    <property type="protein sequence ID" value="CAB4204154.1"/>
    <property type="molecule type" value="Genomic_DNA"/>
</dbReference>
<dbReference type="InterPro" id="IPR058346">
    <property type="entry name" value="DUF8033"/>
</dbReference>
<organism evidence="2">
    <name type="scientific">uncultured Caudovirales phage</name>
    <dbReference type="NCBI Taxonomy" id="2100421"/>
    <lineage>
        <taxon>Viruses</taxon>
        <taxon>Duplodnaviria</taxon>
        <taxon>Heunggongvirae</taxon>
        <taxon>Uroviricota</taxon>
        <taxon>Caudoviricetes</taxon>
        <taxon>Peduoviridae</taxon>
        <taxon>Maltschvirus</taxon>
        <taxon>Maltschvirus maltsch</taxon>
    </lineage>
</organism>
<proteinExistence type="predicted"/>
<protein>
    <recommendedName>
        <fullName evidence="1">DUF8033 domain-containing protein</fullName>
    </recommendedName>
</protein>
<dbReference type="Pfam" id="PF26096">
    <property type="entry name" value="DUF8033"/>
    <property type="match status" value="1"/>
</dbReference>
<evidence type="ECO:0000313" key="2">
    <source>
        <dbReference type="EMBL" id="CAB4204154.1"/>
    </source>
</evidence>